<reference evidence="2 3" key="1">
    <citation type="submission" date="2016-10" db="EMBL/GenBank/DDBJ databases">
        <title>Complete genome sequences of three Cupriavidus strains isolated from various Malaysian environments.</title>
        <authorList>
            <person name="Abdullah A.A.-A."/>
            <person name="Shafie N.A.H."/>
            <person name="Lau N.S."/>
        </authorList>
    </citation>
    <scope>NUCLEOTIDE SEQUENCE [LARGE SCALE GENOMIC DNA]</scope>
    <source>
        <strain evidence="2 3">USMAA1020</strain>
    </source>
</reference>
<dbReference type="Gene3D" id="3.40.710.10">
    <property type="entry name" value="DD-peptidase/beta-lactamase superfamily"/>
    <property type="match status" value="1"/>
</dbReference>
<keyword evidence="3" id="KW-1185">Reference proteome</keyword>
<feature type="domain" description="Beta-lactamase-related" evidence="1">
    <location>
        <begin position="25"/>
        <end position="397"/>
    </location>
</feature>
<dbReference type="InterPro" id="IPR050789">
    <property type="entry name" value="Diverse_Enzym_Activities"/>
</dbReference>
<name>A0ABN4TNW2_9BURK</name>
<protein>
    <submittedName>
        <fullName evidence="2">Serine hydrolase</fullName>
    </submittedName>
</protein>
<dbReference type="PANTHER" id="PTHR43283:SF3">
    <property type="entry name" value="BETA-LACTAMASE FAMILY PROTEIN (AFU_ORTHOLOGUE AFUA_5G07500)"/>
    <property type="match status" value="1"/>
</dbReference>
<dbReference type="SUPFAM" id="SSF56601">
    <property type="entry name" value="beta-lactamase/transpeptidase-like"/>
    <property type="match status" value="1"/>
</dbReference>
<evidence type="ECO:0000313" key="3">
    <source>
        <dbReference type="Proteomes" id="UP000177515"/>
    </source>
</evidence>
<dbReference type="Pfam" id="PF00144">
    <property type="entry name" value="Beta-lactamase"/>
    <property type="match status" value="1"/>
</dbReference>
<organism evidence="2 3">
    <name type="scientific">Cupriavidus malaysiensis</name>
    <dbReference type="NCBI Taxonomy" id="367825"/>
    <lineage>
        <taxon>Bacteria</taxon>
        <taxon>Pseudomonadati</taxon>
        <taxon>Pseudomonadota</taxon>
        <taxon>Betaproteobacteria</taxon>
        <taxon>Burkholderiales</taxon>
        <taxon>Burkholderiaceae</taxon>
        <taxon>Cupriavidus</taxon>
    </lineage>
</organism>
<evidence type="ECO:0000313" key="2">
    <source>
        <dbReference type="EMBL" id="AOZ08688.1"/>
    </source>
</evidence>
<dbReference type="InterPro" id="IPR001466">
    <property type="entry name" value="Beta-lactam-related"/>
</dbReference>
<sequence>MTKAERLGFSAGRLAAFDAWLDARYVAPGRLPGAVTLVHRRGELVHRNVVGSMDLERARPMREDAIFRIYSMSKPVTSVAFMTLVEQGLVALDDPVSRFIPAWKHLGVAVAGARSLGGFHTRPLNREMLVVDLLRHTAGLTYYFQARTNVDAAYRELALGEPDNPTGLAGMIESLSQLPLDYSPGEAWNYSVATHVLGYLVETISGRPFADYLQEAVFGPVGMPDTGFFVPDSKAERLCACYSPAPGGGLALQDDPAHSSFRRVPALASGGSGLVSTAHDYLRFCRMLLAGGSIDGQQVLSPKTVELMTMNHLPGGNTLDRMSRSSFSEAVYPGLGFGLGFAVTQDVAATMMPGSAGDYFWGGGASTSFWIDPVEDLAVVFMTQLLPSTASQIRRDLRHWIYGALSESESDGGARRRPAA</sequence>
<dbReference type="InterPro" id="IPR012338">
    <property type="entry name" value="Beta-lactam/transpept-like"/>
</dbReference>
<dbReference type="RefSeq" id="WP_071071367.1">
    <property type="nucleotide sequence ID" value="NZ_CP017755.1"/>
</dbReference>
<keyword evidence="2" id="KW-0378">Hydrolase</keyword>
<accession>A0ABN4TNW2</accession>
<dbReference type="PANTHER" id="PTHR43283">
    <property type="entry name" value="BETA-LACTAMASE-RELATED"/>
    <property type="match status" value="1"/>
</dbReference>
<dbReference type="GO" id="GO:0016787">
    <property type="term" value="F:hydrolase activity"/>
    <property type="evidence" value="ECO:0007669"/>
    <property type="project" value="UniProtKB-KW"/>
</dbReference>
<evidence type="ECO:0000259" key="1">
    <source>
        <dbReference type="Pfam" id="PF00144"/>
    </source>
</evidence>
<dbReference type="EMBL" id="CP017755">
    <property type="protein sequence ID" value="AOZ08688.1"/>
    <property type="molecule type" value="Genomic_DNA"/>
</dbReference>
<gene>
    <name evidence="2" type="ORF">BKK80_22430</name>
</gene>
<proteinExistence type="predicted"/>
<dbReference type="Proteomes" id="UP000177515">
    <property type="component" value="Chromosome 2"/>
</dbReference>